<comment type="caution">
    <text evidence="1">The sequence shown here is derived from an EMBL/GenBank/DDBJ whole genome shotgun (WGS) entry which is preliminary data.</text>
</comment>
<evidence type="ECO:0008006" key="3">
    <source>
        <dbReference type="Google" id="ProtNLM"/>
    </source>
</evidence>
<organism evidence="1 2">
    <name type="scientific">Thalassococcus lentus</name>
    <dbReference type="NCBI Taxonomy" id="1210524"/>
    <lineage>
        <taxon>Bacteria</taxon>
        <taxon>Pseudomonadati</taxon>
        <taxon>Pseudomonadota</taxon>
        <taxon>Alphaproteobacteria</taxon>
        <taxon>Rhodobacterales</taxon>
        <taxon>Roseobacteraceae</taxon>
        <taxon>Thalassococcus</taxon>
    </lineage>
</organism>
<dbReference type="RefSeq" id="WP_271430956.1">
    <property type="nucleotide sequence ID" value="NZ_JAQIOY010000001.1"/>
</dbReference>
<keyword evidence="2" id="KW-1185">Reference proteome</keyword>
<accession>A0ABT4XP36</accession>
<protein>
    <recommendedName>
        <fullName evidence="3">DUF4268 domain-containing protein</fullName>
    </recommendedName>
</protein>
<dbReference type="EMBL" id="JAQIOY010000001">
    <property type="protein sequence ID" value="MDA7423613.1"/>
    <property type="molecule type" value="Genomic_DNA"/>
</dbReference>
<sequence>MTEVAFSRLIEIPPRDAWGREDRDFTPWLADNIDYLSEAIGLSLELTGTEVAVDSFSADILARNQLDESIVLIENQLETTDHKHLGQIMTYLAGLDAKTIVWIAPSFRDAHLSSINWLNEHTSEDFSFFAVKLRVVRIGGSPIAPVFEVAAKPDGWSRSLADKRKSVSATHDPLSDTRLEFWTTYANSHTAAANAGVRPKRSWNTYFSFADGAIRLSLWIGEKRGGIYVGGRHGDKFSAKELLDADGPAMADKLGSTWYGENASGHVLGDRLELSYHDRANWPQMYAWMEQKRAEYFAVLTSKFGAPDQ</sequence>
<dbReference type="InterPro" id="IPR011856">
    <property type="entry name" value="tRNA_endonuc-like_dom_sf"/>
</dbReference>
<evidence type="ECO:0000313" key="1">
    <source>
        <dbReference type="EMBL" id="MDA7423613.1"/>
    </source>
</evidence>
<dbReference type="Proteomes" id="UP001210720">
    <property type="component" value="Unassembled WGS sequence"/>
</dbReference>
<proteinExistence type="predicted"/>
<dbReference type="Gene3D" id="3.40.1350.10">
    <property type="match status" value="1"/>
</dbReference>
<evidence type="ECO:0000313" key="2">
    <source>
        <dbReference type="Proteomes" id="UP001210720"/>
    </source>
</evidence>
<reference evidence="1 2" key="1">
    <citation type="submission" date="2023-01" db="EMBL/GenBank/DDBJ databases">
        <title>Thalassococcus onchidii sp. nov., isolated from a marine invertebrate from the South China Sea.</title>
        <authorList>
            <person name="Xu S."/>
            <person name="Liu Z."/>
            <person name="Xu Y."/>
        </authorList>
    </citation>
    <scope>NUCLEOTIDE SEQUENCE [LARGE SCALE GENOMIC DNA]</scope>
    <source>
        <strain evidence="1 2">KCTC 32084</strain>
    </source>
</reference>
<name>A0ABT4XP36_9RHOB</name>
<gene>
    <name evidence="1" type="ORF">PFY00_02625</name>
</gene>